<keyword evidence="3" id="KW-0326">Glycosidase</keyword>
<comment type="caution">
    <text evidence="7">The sequence shown here is derived from an EMBL/GenBank/DDBJ whole genome shotgun (WGS) entry which is preliminary data.</text>
</comment>
<gene>
    <name evidence="7" type="ORF">HMPREF0493_0054</name>
</gene>
<feature type="domain" description="S-layer protein C-terminal" evidence="6">
    <location>
        <begin position="342"/>
        <end position="402"/>
    </location>
</feature>
<dbReference type="Gene3D" id="3.20.20.80">
    <property type="entry name" value="Glycosidases"/>
    <property type="match status" value="1"/>
</dbReference>
<dbReference type="PANTHER" id="PTHR34135">
    <property type="entry name" value="LYSOZYME"/>
    <property type="match status" value="1"/>
</dbReference>
<feature type="region of interest" description="Disordered" evidence="4">
    <location>
        <begin position="258"/>
        <end position="286"/>
    </location>
</feature>
<dbReference type="GO" id="GO:0016998">
    <property type="term" value="P:cell wall macromolecule catabolic process"/>
    <property type="evidence" value="ECO:0007669"/>
    <property type="project" value="InterPro"/>
</dbReference>
<dbReference type="Proteomes" id="UP000004069">
    <property type="component" value="Unassembled WGS sequence"/>
</dbReference>
<organism evidence="7 8">
    <name type="scientific">Lactobacillus amylolyticus DSM 11664</name>
    <dbReference type="NCBI Taxonomy" id="585524"/>
    <lineage>
        <taxon>Bacteria</taxon>
        <taxon>Bacillati</taxon>
        <taxon>Bacillota</taxon>
        <taxon>Bacilli</taxon>
        <taxon>Lactobacillales</taxon>
        <taxon>Lactobacillaceae</taxon>
        <taxon>Lactobacillus</taxon>
    </lineage>
</organism>
<dbReference type="GO" id="GO:0009253">
    <property type="term" value="P:peptidoglycan catabolic process"/>
    <property type="evidence" value="ECO:0007669"/>
    <property type="project" value="InterPro"/>
</dbReference>
<evidence type="ECO:0000256" key="3">
    <source>
        <dbReference type="ARBA" id="ARBA00023295"/>
    </source>
</evidence>
<dbReference type="PATRIC" id="fig|585524.9.peg.1505"/>
<evidence type="ECO:0000256" key="2">
    <source>
        <dbReference type="ARBA" id="ARBA00022801"/>
    </source>
</evidence>
<keyword evidence="2" id="KW-0378">Hydrolase</keyword>
<dbReference type="GO" id="GO:0016052">
    <property type="term" value="P:carbohydrate catabolic process"/>
    <property type="evidence" value="ECO:0007669"/>
    <property type="project" value="TreeGrafter"/>
</dbReference>
<dbReference type="Pfam" id="PF01183">
    <property type="entry name" value="Glyco_hydro_25"/>
    <property type="match status" value="1"/>
</dbReference>
<name>D4YRC6_9LACO</name>
<evidence type="ECO:0000313" key="8">
    <source>
        <dbReference type="Proteomes" id="UP000004069"/>
    </source>
</evidence>
<protein>
    <submittedName>
        <fullName evidence="7">Putative bacterial surface layer protein</fullName>
    </submittedName>
</protein>
<evidence type="ECO:0000256" key="4">
    <source>
        <dbReference type="SAM" id="MobiDB-lite"/>
    </source>
</evidence>
<keyword evidence="8" id="KW-1185">Reference proteome</keyword>
<feature type="signal peptide" evidence="5">
    <location>
        <begin position="1"/>
        <end position="18"/>
    </location>
</feature>
<dbReference type="RefSeq" id="WP_006351208.1">
    <property type="nucleotide sequence ID" value="NZ_ADNY01000001.1"/>
</dbReference>
<dbReference type="PROSITE" id="PS51904">
    <property type="entry name" value="GLYCOSYL_HYDROL_F25_2"/>
    <property type="match status" value="1"/>
</dbReference>
<dbReference type="EMBL" id="ADNY01000001">
    <property type="protein sequence ID" value="EFG56357.1"/>
    <property type="molecule type" value="Genomic_DNA"/>
</dbReference>
<dbReference type="InterPro" id="IPR018077">
    <property type="entry name" value="Glyco_hydro_fam25_subgr"/>
</dbReference>
<evidence type="ECO:0000259" key="6">
    <source>
        <dbReference type="Pfam" id="PF03217"/>
    </source>
</evidence>
<dbReference type="SMART" id="SM00641">
    <property type="entry name" value="Glyco_25"/>
    <property type="match status" value="2"/>
</dbReference>
<dbReference type="STRING" id="83683.B1745_03245"/>
<reference evidence="7 8" key="1">
    <citation type="submission" date="2010-04" db="EMBL/GenBank/DDBJ databases">
        <authorList>
            <person name="Muzny D."/>
            <person name="Qin X."/>
            <person name="Deng J."/>
            <person name="Jiang H."/>
            <person name="Liu Y."/>
            <person name="Qu J."/>
            <person name="Song X.-Z."/>
            <person name="Zhang L."/>
            <person name="Thornton R."/>
            <person name="Coyle M."/>
            <person name="Francisco L."/>
            <person name="Jackson L."/>
            <person name="Javaid M."/>
            <person name="Korchina V."/>
            <person name="Kovar C."/>
            <person name="Mata R."/>
            <person name="Mathew T."/>
            <person name="Ngo R."/>
            <person name="Nguyen L."/>
            <person name="Nguyen N."/>
            <person name="Okwuonu G."/>
            <person name="Ongeri F."/>
            <person name="Pham C."/>
            <person name="Simmons D."/>
            <person name="Wilczek-Boney K."/>
            <person name="Hale W."/>
            <person name="Jakkamsetti A."/>
            <person name="Pham P."/>
            <person name="Ruth R."/>
            <person name="San Lucas F."/>
            <person name="Warren J."/>
            <person name="Zhang J."/>
            <person name="Zhao Z."/>
            <person name="Zhou C."/>
            <person name="Zhu D."/>
            <person name="Lee S."/>
            <person name="Bess C."/>
            <person name="Blankenburg K."/>
            <person name="Forbes L."/>
            <person name="Fu Q."/>
            <person name="Gubbala S."/>
            <person name="Hirani K."/>
            <person name="Jayaseelan J.C."/>
            <person name="Lara F."/>
            <person name="Munidasa M."/>
            <person name="Palculict T."/>
            <person name="Patil S."/>
            <person name="Pu L.-L."/>
            <person name="Saada N."/>
            <person name="Tang L."/>
            <person name="Weissenberger G."/>
            <person name="Zhu Y."/>
            <person name="Hemphill L."/>
            <person name="Shang Y."/>
            <person name="Youmans B."/>
            <person name="Ayvaz T."/>
            <person name="Ross M."/>
            <person name="Santibanez J."/>
            <person name="Aqrawi P."/>
            <person name="Gross S."/>
            <person name="Joshi V."/>
            <person name="Fowler G."/>
            <person name="Nazareth L."/>
            <person name="Reid J."/>
            <person name="Worley K."/>
            <person name="Petrosino J."/>
            <person name="Highlander S."/>
            <person name="Gibbs R."/>
        </authorList>
    </citation>
    <scope>NUCLEOTIDE SEQUENCE [LARGE SCALE GENOMIC DNA]</scope>
    <source>
        <strain evidence="7 8">DSM 11664</strain>
    </source>
</reference>
<dbReference type="OrthoDB" id="2156809at2"/>
<comment type="similarity">
    <text evidence="1">Belongs to the glycosyl hydrolase 25 family.</text>
</comment>
<dbReference type="SUPFAM" id="SSF51445">
    <property type="entry name" value="(Trans)glycosidases"/>
    <property type="match status" value="1"/>
</dbReference>
<evidence type="ECO:0000256" key="5">
    <source>
        <dbReference type="SAM" id="SignalP"/>
    </source>
</evidence>
<dbReference type="InterPro" id="IPR002053">
    <property type="entry name" value="Glyco_hydro_25"/>
</dbReference>
<accession>D4YRC6</accession>
<dbReference type="InterPro" id="IPR024968">
    <property type="entry name" value="SlpA_C_lactobacillus"/>
</dbReference>
<proteinExistence type="inferred from homology"/>
<dbReference type="PANTHER" id="PTHR34135:SF2">
    <property type="entry name" value="LYSOZYME"/>
    <property type="match status" value="1"/>
</dbReference>
<evidence type="ECO:0000256" key="1">
    <source>
        <dbReference type="ARBA" id="ARBA00010646"/>
    </source>
</evidence>
<dbReference type="eggNOG" id="COG3757">
    <property type="taxonomic scope" value="Bacteria"/>
</dbReference>
<dbReference type="CDD" id="cd06415">
    <property type="entry name" value="GH25_Cpl1-like"/>
    <property type="match status" value="1"/>
</dbReference>
<dbReference type="CAZy" id="GH25">
    <property type="family name" value="Glycoside Hydrolase Family 25"/>
</dbReference>
<dbReference type="Pfam" id="PF03217">
    <property type="entry name" value="SlpA"/>
    <property type="match status" value="1"/>
</dbReference>
<evidence type="ECO:0000313" key="7">
    <source>
        <dbReference type="EMBL" id="EFG56357.1"/>
    </source>
</evidence>
<sequence>MQSKKKILAVLACGTALATGFVLNNNHVLPTVVKVKASTTSVAARSYGVDVSSYQSSDVSSLAKAGGQFAIVKVSEGTSYQNPNGASQINSAIANNMLPMAYHFATFSSNSSAAAAEGKYAVSVAKSMGLPSGAYLACDYETGDGNVVTGSASANATAILAFMDQVEAAGYQPLLYSSASILNNNISTSSVLAKYPNSLWVASYATMGRIDTADFNYFPSMDGVIIWQFTDNWRGLSVDGNISLLPLTMNSSSTATSSASSQAATTNINQQASASVSRSTSTTRTVKTTKTVMHRAAVYDSTGKRSGSYVYPTYSKVTVLGGIVRINGRNFYKIGSNQHLVASNIDGTRKTLSHNAYIYTSKGTRVYVPTLKKGTSLTVYGAKVKLNGKYYYRINVARYIKAGNIE</sequence>
<feature type="chain" id="PRO_5009952265" evidence="5">
    <location>
        <begin position="19"/>
        <end position="406"/>
    </location>
</feature>
<keyword evidence="5" id="KW-0732">Signal</keyword>
<dbReference type="InterPro" id="IPR017853">
    <property type="entry name" value="GH"/>
</dbReference>
<dbReference type="AlphaFoldDB" id="D4YRC6"/>
<dbReference type="GO" id="GO:0003796">
    <property type="term" value="F:lysozyme activity"/>
    <property type="evidence" value="ECO:0007669"/>
    <property type="project" value="InterPro"/>
</dbReference>